<keyword evidence="2" id="KW-1185">Reference proteome</keyword>
<dbReference type="Proteomes" id="UP000199634">
    <property type="component" value="Unassembled WGS sequence"/>
</dbReference>
<evidence type="ECO:0000313" key="2">
    <source>
        <dbReference type="Proteomes" id="UP000199634"/>
    </source>
</evidence>
<dbReference type="Gene3D" id="3.40.50.1820">
    <property type="entry name" value="alpha/beta hydrolase"/>
    <property type="match status" value="1"/>
</dbReference>
<dbReference type="STRING" id="1159016.SAMN02927937_00479"/>
<sequence>MPKIYIFSGLGVDQRVFDKINFDGFNVEFIDWILPLKSEVIENYAKRISQKIIEKDVVLIGLSFGGMMAVEVAKIIPVRKVILIASVKTKFELPLMYRIAGKLQLHKLIPSAVFKWSNLLSCRVFGIQTKEEKVLFKNILKDTDSRFLRWAINEIVSWKNTELPSNYVHIHGSKDHILPSHNCKVDYLIQNGGHFMTVNKAKEIEKIVKEIV</sequence>
<dbReference type="EMBL" id="FNXE01000004">
    <property type="protein sequence ID" value="SEH61393.1"/>
    <property type="molecule type" value="Genomic_DNA"/>
</dbReference>
<dbReference type="InterPro" id="IPR029058">
    <property type="entry name" value="AB_hydrolase_fold"/>
</dbReference>
<protein>
    <submittedName>
        <fullName evidence="1">Pimeloyl-ACP methyl ester carboxylesterase</fullName>
    </submittedName>
</protein>
<gene>
    <name evidence="1" type="ORF">SAMN02927937_00479</name>
</gene>
<dbReference type="RefSeq" id="WP_091095921.1">
    <property type="nucleotide sequence ID" value="NZ_FNXE01000004.1"/>
</dbReference>
<reference evidence="1 2" key="1">
    <citation type="submission" date="2016-10" db="EMBL/GenBank/DDBJ databases">
        <authorList>
            <person name="de Groot N.N."/>
        </authorList>
    </citation>
    <scope>NUCLEOTIDE SEQUENCE [LARGE SCALE GENOMIC DNA]</scope>
    <source>
        <strain evidence="1 2">CGMCC 1.10825</strain>
    </source>
</reference>
<dbReference type="AlphaFoldDB" id="A0A1H6JQP7"/>
<proteinExistence type="predicted"/>
<name>A0A1H6JQP7_9FLAO</name>
<evidence type="ECO:0000313" key="1">
    <source>
        <dbReference type="EMBL" id="SEH61393.1"/>
    </source>
</evidence>
<organism evidence="1 2">
    <name type="scientific">Paenimyroides marinum</name>
    <dbReference type="NCBI Taxonomy" id="1159016"/>
    <lineage>
        <taxon>Bacteria</taxon>
        <taxon>Pseudomonadati</taxon>
        <taxon>Bacteroidota</taxon>
        <taxon>Flavobacteriia</taxon>
        <taxon>Flavobacteriales</taxon>
        <taxon>Flavobacteriaceae</taxon>
        <taxon>Paenimyroides</taxon>
    </lineage>
</organism>
<dbReference type="OrthoDB" id="659408at2"/>
<dbReference type="SUPFAM" id="SSF53474">
    <property type="entry name" value="alpha/beta-Hydrolases"/>
    <property type="match status" value="1"/>
</dbReference>
<accession>A0A1H6JQP7</accession>